<organism evidence="5 6">
    <name type="scientific">Pseudonocardia parietis</name>
    <dbReference type="NCBI Taxonomy" id="570936"/>
    <lineage>
        <taxon>Bacteria</taxon>
        <taxon>Bacillati</taxon>
        <taxon>Actinomycetota</taxon>
        <taxon>Actinomycetes</taxon>
        <taxon>Pseudonocardiales</taxon>
        <taxon>Pseudonocardiaceae</taxon>
        <taxon>Pseudonocardia</taxon>
    </lineage>
</organism>
<dbReference type="GO" id="GO:0070991">
    <property type="term" value="F:medium-chain fatty acyl-CoA dehydrogenase activity"/>
    <property type="evidence" value="ECO:0007669"/>
    <property type="project" value="UniProtKB-EC"/>
</dbReference>
<dbReference type="Gene3D" id="1.20.140.10">
    <property type="entry name" value="Butyryl-CoA Dehydrogenase, subunit A, domain 3"/>
    <property type="match status" value="1"/>
</dbReference>
<name>A0ABS4VY59_9PSEU</name>
<dbReference type="Pfam" id="PF00441">
    <property type="entry name" value="Acyl-CoA_dh_1"/>
    <property type="match status" value="1"/>
</dbReference>
<comment type="caution">
    <text evidence="5">The sequence shown here is derived from an EMBL/GenBank/DDBJ whole genome shotgun (WGS) entry which is preliminary data.</text>
</comment>
<dbReference type="InterPro" id="IPR009075">
    <property type="entry name" value="AcylCo_DH/oxidase_C"/>
</dbReference>
<dbReference type="PANTHER" id="PTHR48083">
    <property type="entry name" value="MEDIUM-CHAIN SPECIFIC ACYL-COA DEHYDROGENASE, MITOCHONDRIAL-RELATED"/>
    <property type="match status" value="1"/>
</dbReference>
<evidence type="ECO:0000256" key="1">
    <source>
        <dbReference type="ARBA" id="ARBA00022630"/>
    </source>
</evidence>
<dbReference type="InterPro" id="IPR050741">
    <property type="entry name" value="Acyl-CoA_dehydrogenase"/>
</dbReference>
<feature type="domain" description="Acyl-CoA dehydrogenase/oxidase C-terminal" evidence="4">
    <location>
        <begin position="220"/>
        <end position="326"/>
    </location>
</feature>
<protein>
    <submittedName>
        <fullName evidence="5">Acyl-CoA dehydrogenase</fullName>
        <ecNumber evidence="5">1.3.8.7</ecNumber>
    </submittedName>
</protein>
<keyword evidence="6" id="KW-1185">Reference proteome</keyword>
<evidence type="ECO:0000259" key="4">
    <source>
        <dbReference type="Pfam" id="PF00441"/>
    </source>
</evidence>
<dbReference type="Proteomes" id="UP001519295">
    <property type="component" value="Unassembled WGS sequence"/>
</dbReference>
<dbReference type="EC" id="1.3.8.7" evidence="5"/>
<evidence type="ECO:0000313" key="6">
    <source>
        <dbReference type="Proteomes" id="UP001519295"/>
    </source>
</evidence>
<dbReference type="PANTHER" id="PTHR48083:SF2">
    <property type="entry name" value="MEDIUM-CHAIN SPECIFIC ACYL-COA DEHYDROGENASE, MITOCHONDRIAL"/>
    <property type="match status" value="1"/>
</dbReference>
<keyword evidence="2 5" id="KW-0560">Oxidoreductase</keyword>
<keyword evidence="1" id="KW-0285">Flavoprotein</keyword>
<accession>A0ABS4VY59</accession>
<sequence>MARNTELAELAESIFADSYEKETTGLDRTAWTACAESGLTALTAPDTGGTLDDAAVLLEAAGAWAARVPLAETDLLAGWLARAAGVDVPDGPLAAVVTATEPTAPIGGDPAAASAVAEPRPGAAAPTGVSGGSLSTEGGTVSGTLARVPWGRSLAAVVVLDGEQVLVLDASAATVTEAANMAEEPRDTLTFSGATPLATGTAPAGAATELALRAALARSLLLAGAARGALARSIGYAGERAQFGRPIGKFQAVQQMLAEAGSEVAAASAASAAAARTAQTAGFAAPETTFAVAAAKARCGEAATAVARIAHQVHGAIGFTREHDLRLVTTRLWAWRDEDGNESYWNDRVGAVALDAGADGLWPLVTGRP</sequence>
<dbReference type="EMBL" id="JAGINU010000001">
    <property type="protein sequence ID" value="MBP2368394.1"/>
    <property type="molecule type" value="Genomic_DNA"/>
</dbReference>
<dbReference type="SUPFAM" id="SSF47203">
    <property type="entry name" value="Acyl-CoA dehydrogenase C-terminal domain-like"/>
    <property type="match status" value="1"/>
</dbReference>
<dbReference type="InterPro" id="IPR036250">
    <property type="entry name" value="AcylCo_DH-like_C"/>
</dbReference>
<evidence type="ECO:0000256" key="2">
    <source>
        <dbReference type="ARBA" id="ARBA00023002"/>
    </source>
</evidence>
<feature type="region of interest" description="Disordered" evidence="3">
    <location>
        <begin position="104"/>
        <end position="136"/>
    </location>
</feature>
<gene>
    <name evidence="5" type="ORF">JOF36_004090</name>
</gene>
<proteinExistence type="predicted"/>
<evidence type="ECO:0000313" key="5">
    <source>
        <dbReference type="EMBL" id="MBP2368394.1"/>
    </source>
</evidence>
<reference evidence="5 6" key="1">
    <citation type="submission" date="2021-03" db="EMBL/GenBank/DDBJ databases">
        <title>Sequencing the genomes of 1000 actinobacteria strains.</title>
        <authorList>
            <person name="Klenk H.-P."/>
        </authorList>
    </citation>
    <scope>NUCLEOTIDE SEQUENCE [LARGE SCALE GENOMIC DNA]</scope>
    <source>
        <strain evidence="5 6">DSM 45256</strain>
    </source>
</reference>
<dbReference type="RefSeq" id="WP_210029455.1">
    <property type="nucleotide sequence ID" value="NZ_JAGINU010000001.1"/>
</dbReference>
<evidence type="ECO:0000256" key="3">
    <source>
        <dbReference type="SAM" id="MobiDB-lite"/>
    </source>
</evidence>